<dbReference type="Proteomes" id="UP000789375">
    <property type="component" value="Unassembled WGS sequence"/>
</dbReference>
<dbReference type="Gene3D" id="1.10.510.10">
    <property type="entry name" value="Transferase(Phosphotransferase) domain 1"/>
    <property type="match status" value="2"/>
</dbReference>
<dbReference type="EMBL" id="CAJVPP010004631">
    <property type="protein sequence ID" value="CAG8653068.1"/>
    <property type="molecule type" value="Genomic_DNA"/>
</dbReference>
<sequence length="401" mass="45953">MTKHPVSYPEVTSSTSHKDYNTFANISVRFSQPENPQPLGNFGQCEECGGLNTGYNWCRFIKEAQSHATNFRSVLEWIKYQEFTNVKHLADGGNSSVFTANWLQGPIQAWNKSTNDWERQTNLDLIILKRIKDSNNLTSSFMNEVAHITNSAQWLATSCTVMLTKNFDTFTWTQKISTLKDIASGLDKIHSNGLLHKDLHTGNILRHGSWTMISDLGIRPEITSEIPDYYSIVMQSCWNNNPNMRPTSRDLEKRFDSWINSIKDRQLICPEISAKEKADVNDSACKWIDSYRNISSQSLPSLSVIQCKILEEQDECHEALYQKYYNQRLIEHAERESKIKENEPMNPMTWTRELKILADNIFGKSDIDNKLELTGVKSIEEANAIQEVTYDIPVGIRIGVK</sequence>
<feature type="non-terminal residue" evidence="2">
    <location>
        <position position="401"/>
    </location>
</feature>
<dbReference type="SMART" id="SM00220">
    <property type="entry name" value="S_TKc"/>
    <property type="match status" value="1"/>
</dbReference>
<dbReference type="GO" id="GO:0004672">
    <property type="term" value="F:protein kinase activity"/>
    <property type="evidence" value="ECO:0007669"/>
    <property type="project" value="InterPro"/>
</dbReference>
<dbReference type="GO" id="GO:0005524">
    <property type="term" value="F:ATP binding"/>
    <property type="evidence" value="ECO:0007669"/>
    <property type="project" value="InterPro"/>
</dbReference>
<comment type="caution">
    <text evidence="2">The sequence shown here is derived from an EMBL/GenBank/DDBJ whole genome shotgun (WGS) entry which is preliminary data.</text>
</comment>
<accession>A0A9N9DZL9</accession>
<evidence type="ECO:0000313" key="2">
    <source>
        <dbReference type="EMBL" id="CAG8653068.1"/>
    </source>
</evidence>
<dbReference type="Pfam" id="PF07714">
    <property type="entry name" value="PK_Tyr_Ser-Thr"/>
    <property type="match status" value="1"/>
</dbReference>
<dbReference type="InterPro" id="IPR001245">
    <property type="entry name" value="Ser-Thr/Tyr_kinase_cat_dom"/>
</dbReference>
<gene>
    <name evidence="2" type="ORF">FMOSSE_LOCUS11570</name>
</gene>
<dbReference type="InterPro" id="IPR011009">
    <property type="entry name" value="Kinase-like_dom_sf"/>
</dbReference>
<dbReference type="InterPro" id="IPR000719">
    <property type="entry name" value="Prot_kinase_dom"/>
</dbReference>
<dbReference type="Gene3D" id="1.10.10.1010">
    <property type="entry name" value="Intein homing endonuclease, domain IV"/>
    <property type="match status" value="1"/>
</dbReference>
<dbReference type="SUPFAM" id="SSF56112">
    <property type="entry name" value="Protein kinase-like (PK-like)"/>
    <property type="match status" value="1"/>
</dbReference>
<organism evidence="2 3">
    <name type="scientific">Funneliformis mosseae</name>
    <name type="common">Endomycorrhizal fungus</name>
    <name type="synonym">Glomus mosseae</name>
    <dbReference type="NCBI Taxonomy" id="27381"/>
    <lineage>
        <taxon>Eukaryota</taxon>
        <taxon>Fungi</taxon>
        <taxon>Fungi incertae sedis</taxon>
        <taxon>Mucoromycota</taxon>
        <taxon>Glomeromycotina</taxon>
        <taxon>Glomeromycetes</taxon>
        <taxon>Glomerales</taxon>
        <taxon>Glomeraceae</taxon>
        <taxon>Funneliformis</taxon>
    </lineage>
</organism>
<evidence type="ECO:0000313" key="3">
    <source>
        <dbReference type="Proteomes" id="UP000789375"/>
    </source>
</evidence>
<name>A0A9N9DZL9_FUNMO</name>
<feature type="domain" description="Protein kinase" evidence="1">
    <location>
        <begin position="83"/>
        <end position="259"/>
    </location>
</feature>
<protein>
    <submittedName>
        <fullName evidence="2">14861_t:CDS:1</fullName>
    </submittedName>
</protein>
<keyword evidence="3" id="KW-1185">Reference proteome</keyword>
<proteinExistence type="predicted"/>
<evidence type="ECO:0000259" key="1">
    <source>
        <dbReference type="SMART" id="SM00220"/>
    </source>
</evidence>
<reference evidence="2" key="1">
    <citation type="submission" date="2021-06" db="EMBL/GenBank/DDBJ databases">
        <authorList>
            <person name="Kallberg Y."/>
            <person name="Tangrot J."/>
            <person name="Rosling A."/>
        </authorList>
    </citation>
    <scope>NUCLEOTIDE SEQUENCE</scope>
    <source>
        <strain evidence="2">87-6 pot B 2015</strain>
    </source>
</reference>
<dbReference type="AlphaFoldDB" id="A0A9N9DZL9"/>